<proteinExistence type="predicted"/>
<evidence type="ECO:0000259" key="2">
    <source>
        <dbReference type="SMART" id="SM00903"/>
    </source>
</evidence>
<feature type="domain" description="Flavin reductase like" evidence="2">
    <location>
        <begin position="25"/>
        <end position="157"/>
    </location>
</feature>
<protein>
    <submittedName>
        <fullName evidence="3">Flavin reductase</fullName>
    </submittedName>
</protein>
<organism evidence="3 4">
    <name type="scientific">Reticulibacter mediterranei</name>
    <dbReference type="NCBI Taxonomy" id="2778369"/>
    <lineage>
        <taxon>Bacteria</taxon>
        <taxon>Bacillati</taxon>
        <taxon>Chloroflexota</taxon>
        <taxon>Ktedonobacteria</taxon>
        <taxon>Ktedonobacterales</taxon>
        <taxon>Reticulibacteraceae</taxon>
        <taxon>Reticulibacter</taxon>
    </lineage>
</organism>
<dbReference type="PANTHER" id="PTHR30466:SF1">
    <property type="entry name" value="FMN REDUCTASE (NADH) RUTF"/>
    <property type="match status" value="1"/>
</dbReference>
<dbReference type="GO" id="GO:0010181">
    <property type="term" value="F:FMN binding"/>
    <property type="evidence" value="ECO:0007669"/>
    <property type="project" value="InterPro"/>
</dbReference>
<reference evidence="3" key="1">
    <citation type="submission" date="2020-10" db="EMBL/GenBank/DDBJ databases">
        <title>Taxonomic study of unclassified bacteria belonging to the class Ktedonobacteria.</title>
        <authorList>
            <person name="Yabe S."/>
            <person name="Wang C.M."/>
            <person name="Zheng Y."/>
            <person name="Sakai Y."/>
            <person name="Cavaletti L."/>
            <person name="Monciardini P."/>
            <person name="Donadio S."/>
        </authorList>
    </citation>
    <scope>NUCLEOTIDE SEQUENCE</scope>
    <source>
        <strain evidence="3">ID150040</strain>
    </source>
</reference>
<evidence type="ECO:0000313" key="3">
    <source>
        <dbReference type="EMBL" id="GHO99347.1"/>
    </source>
</evidence>
<dbReference type="EMBL" id="BNJK01000002">
    <property type="protein sequence ID" value="GHO99347.1"/>
    <property type="molecule type" value="Genomic_DNA"/>
</dbReference>
<evidence type="ECO:0000313" key="4">
    <source>
        <dbReference type="Proteomes" id="UP000597444"/>
    </source>
</evidence>
<dbReference type="Gene3D" id="2.30.110.10">
    <property type="entry name" value="Electron Transport, Fmn-binding Protein, Chain A"/>
    <property type="match status" value="1"/>
</dbReference>
<name>A0A8J3N9H7_9CHLR</name>
<evidence type="ECO:0000256" key="1">
    <source>
        <dbReference type="ARBA" id="ARBA00023002"/>
    </source>
</evidence>
<dbReference type="Pfam" id="PF01613">
    <property type="entry name" value="Flavin_Reduct"/>
    <property type="match status" value="1"/>
</dbReference>
<keyword evidence="1" id="KW-0560">Oxidoreductase</keyword>
<keyword evidence="4" id="KW-1185">Reference proteome</keyword>
<accession>A0A8J3N9H7</accession>
<dbReference type="PANTHER" id="PTHR30466">
    <property type="entry name" value="FLAVIN REDUCTASE"/>
    <property type="match status" value="1"/>
</dbReference>
<dbReference type="SUPFAM" id="SSF50475">
    <property type="entry name" value="FMN-binding split barrel"/>
    <property type="match status" value="1"/>
</dbReference>
<dbReference type="RefSeq" id="WP_220209993.1">
    <property type="nucleotide sequence ID" value="NZ_BNJK01000002.1"/>
</dbReference>
<dbReference type="InterPro" id="IPR050268">
    <property type="entry name" value="NADH-dep_flavin_reductase"/>
</dbReference>
<dbReference type="InterPro" id="IPR002563">
    <property type="entry name" value="Flavin_Rdtase-like_dom"/>
</dbReference>
<dbReference type="InterPro" id="IPR012349">
    <property type="entry name" value="Split_barrel_FMN-bd"/>
</dbReference>
<sequence length="172" mass="18707">METSCEQSTANPARRIDHDTFRRVMGRFASGVTIITTRHAGIDYGLTATAVSPLSLDPPMLLICVNRAANTRQAIAAAQWFAVNILQDHQGELARQFARSDPDKFQGIHILRGEHGLPLFPDTLASIECQVTEEISAGTHSMFLARVEGPGSQMAGRSPTFVAEWAASPMCK</sequence>
<dbReference type="GO" id="GO:0042602">
    <property type="term" value="F:riboflavin reductase (NADPH) activity"/>
    <property type="evidence" value="ECO:0007669"/>
    <property type="project" value="TreeGrafter"/>
</dbReference>
<gene>
    <name evidence="3" type="ORF">KSF_093950</name>
</gene>
<dbReference type="Proteomes" id="UP000597444">
    <property type="component" value="Unassembled WGS sequence"/>
</dbReference>
<comment type="caution">
    <text evidence="3">The sequence shown here is derived from an EMBL/GenBank/DDBJ whole genome shotgun (WGS) entry which is preliminary data.</text>
</comment>
<dbReference type="SMART" id="SM00903">
    <property type="entry name" value="Flavin_Reduct"/>
    <property type="match status" value="1"/>
</dbReference>
<dbReference type="AlphaFoldDB" id="A0A8J3N9H7"/>